<reference evidence="1 2" key="1">
    <citation type="submission" date="2013-11" db="EMBL/GenBank/DDBJ databases">
        <title>Opisthorchis viverrini - life in the bile duct.</title>
        <authorList>
            <person name="Young N.D."/>
            <person name="Nagarajan N."/>
            <person name="Lin S.J."/>
            <person name="Korhonen P.K."/>
            <person name="Jex A.R."/>
            <person name="Hall R.S."/>
            <person name="Safavi-Hemami H."/>
            <person name="Kaewkong W."/>
            <person name="Bertrand D."/>
            <person name="Gao S."/>
            <person name="Seet Q."/>
            <person name="Wongkham S."/>
            <person name="Teh B.T."/>
            <person name="Wongkham C."/>
            <person name="Intapan P.M."/>
            <person name="Maleewong W."/>
            <person name="Yang X."/>
            <person name="Hu M."/>
            <person name="Wang Z."/>
            <person name="Hofmann A."/>
            <person name="Sternberg P.W."/>
            <person name="Tan P."/>
            <person name="Wang J."/>
            <person name="Gasser R.B."/>
        </authorList>
    </citation>
    <scope>NUCLEOTIDE SEQUENCE [LARGE SCALE GENOMIC DNA]</scope>
</reference>
<accession>A0A075AAL5</accession>
<dbReference type="Proteomes" id="UP000054324">
    <property type="component" value="Unassembled WGS sequence"/>
</dbReference>
<dbReference type="EMBL" id="KL596630">
    <property type="protein sequence ID" value="KER32830.1"/>
    <property type="molecule type" value="Genomic_DNA"/>
</dbReference>
<feature type="non-terminal residue" evidence="1">
    <location>
        <position position="130"/>
    </location>
</feature>
<dbReference type="RefSeq" id="XP_009163426.1">
    <property type="nucleotide sequence ID" value="XM_009165162.1"/>
</dbReference>
<protein>
    <submittedName>
        <fullName evidence="1">Uncharacterized protein</fullName>
    </submittedName>
</protein>
<organism evidence="1 2">
    <name type="scientific">Opisthorchis viverrini</name>
    <name type="common">Southeast Asian liver fluke</name>
    <dbReference type="NCBI Taxonomy" id="6198"/>
    <lineage>
        <taxon>Eukaryota</taxon>
        <taxon>Metazoa</taxon>
        <taxon>Spiralia</taxon>
        <taxon>Lophotrochozoa</taxon>
        <taxon>Platyhelminthes</taxon>
        <taxon>Trematoda</taxon>
        <taxon>Digenea</taxon>
        <taxon>Opisthorchiida</taxon>
        <taxon>Opisthorchiata</taxon>
        <taxon>Opisthorchiidae</taxon>
        <taxon>Opisthorchis</taxon>
    </lineage>
</organism>
<sequence>MENGRVCLGKQEIIWVVIVNNEPLLCYGNINKEPEGRRCSIKDSNLFNSRETRRISNSELRVLQTHTLKGHRCNQKTWPKPAICTSIAASSILRFREAGNVMGFVYLGGSKMLTDDIECLVSSTGVQTND</sequence>
<dbReference type="GeneID" id="20326890"/>
<dbReference type="CTD" id="20326890"/>
<evidence type="ECO:0000313" key="1">
    <source>
        <dbReference type="EMBL" id="KER32830.1"/>
    </source>
</evidence>
<proteinExistence type="predicted"/>
<dbReference type="KEGG" id="ovi:T265_12722"/>
<keyword evidence="2" id="KW-1185">Reference proteome</keyword>
<gene>
    <name evidence="1" type="ORF">T265_12722</name>
</gene>
<name>A0A075AAL5_OPIVI</name>
<evidence type="ECO:0000313" key="2">
    <source>
        <dbReference type="Proteomes" id="UP000054324"/>
    </source>
</evidence>
<dbReference type="AlphaFoldDB" id="A0A075AAL5"/>